<gene>
    <name evidence="3" type="ORF">U473_03520</name>
</gene>
<dbReference type="Pfam" id="PF14242">
    <property type="entry name" value="DUF4342"/>
    <property type="match status" value="1"/>
</dbReference>
<dbReference type="Gene3D" id="1.10.8.10">
    <property type="entry name" value="DNA helicase RuvA subunit, C-terminal domain"/>
    <property type="match status" value="1"/>
</dbReference>
<accession>A0A135L2L8</accession>
<feature type="transmembrane region" description="Helical" evidence="1">
    <location>
        <begin position="89"/>
        <end position="117"/>
    </location>
</feature>
<evidence type="ECO:0000259" key="2">
    <source>
        <dbReference type="Pfam" id="PF14242"/>
    </source>
</evidence>
<organism evidence="3 4">
    <name type="scientific">Tepidibacillus decaturensis</name>
    <dbReference type="NCBI Taxonomy" id="1413211"/>
    <lineage>
        <taxon>Bacteria</taxon>
        <taxon>Bacillati</taxon>
        <taxon>Bacillota</taxon>
        <taxon>Bacilli</taxon>
        <taxon>Bacillales</taxon>
        <taxon>Bacillaceae</taxon>
        <taxon>Tepidibacillus</taxon>
    </lineage>
</organism>
<evidence type="ECO:0000256" key="1">
    <source>
        <dbReference type="SAM" id="Phobius"/>
    </source>
</evidence>
<keyword evidence="1" id="KW-0812">Transmembrane</keyword>
<dbReference type="InterPro" id="IPR025642">
    <property type="entry name" value="DUF4342"/>
</dbReference>
<dbReference type="Proteomes" id="UP000070352">
    <property type="component" value="Unassembled WGS sequence"/>
</dbReference>
<protein>
    <recommendedName>
        <fullName evidence="2">DUF4342 domain-containing protein</fullName>
    </recommendedName>
</protein>
<sequence>MEPKKEDVLIEIIQHRVHCSREEARNFLKKHHYDLVSAMNEINGIKDGPKEHVIEEVFHVSGEKLLKMLRSLLKQTNLVHLTLQKDQKVLLSIPIAFGVFMFWLYPFISTLTTLYLIKSNYTIKILKRIA</sequence>
<dbReference type="STRING" id="1413211.U473_03520"/>
<comment type="caution">
    <text evidence="3">The sequence shown here is derived from an EMBL/GenBank/DDBJ whole genome shotgun (WGS) entry which is preliminary data.</text>
</comment>
<dbReference type="AlphaFoldDB" id="A0A135L2L8"/>
<keyword evidence="1" id="KW-1133">Transmembrane helix</keyword>
<keyword evidence="1" id="KW-0472">Membrane</keyword>
<dbReference type="RefSeq" id="WP_068723395.1">
    <property type="nucleotide sequence ID" value="NZ_LSKU01000001.1"/>
</dbReference>
<reference evidence="3 4" key="1">
    <citation type="submission" date="2016-02" db="EMBL/GenBank/DDBJ databases">
        <title>Draft Genome for Tepidibacillus decaturensis nov. sp. Strain Z9, an Anaerobic, Moderately Thermophilic and Heterotrophic Bacterium from Deep Subsurface of the Illinois Basin, USA.</title>
        <authorList>
            <person name="Dong Y."/>
            <person name="Chang J.Y."/>
            <person name="Sanford R."/>
            <person name="Fouke B.W."/>
        </authorList>
    </citation>
    <scope>NUCLEOTIDE SEQUENCE [LARGE SCALE GENOMIC DNA]</scope>
    <source>
        <strain evidence="3 4">Z9</strain>
    </source>
</reference>
<name>A0A135L2L8_9BACI</name>
<evidence type="ECO:0000313" key="3">
    <source>
        <dbReference type="EMBL" id="KXG43190.1"/>
    </source>
</evidence>
<proteinExistence type="predicted"/>
<evidence type="ECO:0000313" key="4">
    <source>
        <dbReference type="Proteomes" id="UP000070352"/>
    </source>
</evidence>
<keyword evidence="4" id="KW-1185">Reference proteome</keyword>
<dbReference type="OrthoDB" id="129626at2"/>
<dbReference type="EMBL" id="LSKU01000001">
    <property type="protein sequence ID" value="KXG43190.1"/>
    <property type="molecule type" value="Genomic_DNA"/>
</dbReference>
<feature type="domain" description="DUF4342" evidence="2">
    <location>
        <begin position="54"/>
        <end position="127"/>
    </location>
</feature>